<feature type="binding site" evidence="7">
    <location>
        <position position="332"/>
    </location>
    <ligand>
        <name>phosphoenolpyruvate</name>
        <dbReference type="ChEBI" id="CHEBI:58702"/>
    </ligand>
</feature>
<feature type="binding site" evidence="7">
    <location>
        <position position="99"/>
    </location>
    <ligand>
        <name>phosphoenolpyruvate</name>
        <dbReference type="ChEBI" id="CHEBI:58702"/>
    </ligand>
</feature>
<feature type="binding site" evidence="7">
    <location>
        <position position="374"/>
    </location>
    <ligand>
        <name>phosphoenolpyruvate</name>
        <dbReference type="ChEBI" id="CHEBI:58702"/>
    </ligand>
</feature>
<feature type="binding site" evidence="7">
    <location>
        <position position="20"/>
    </location>
    <ligand>
        <name>phosphoenolpyruvate</name>
        <dbReference type="ChEBI" id="CHEBI:58702"/>
    </ligand>
</feature>
<evidence type="ECO:0000256" key="3">
    <source>
        <dbReference type="ARBA" id="ARBA00022605"/>
    </source>
</evidence>
<keyword evidence="3 7" id="KW-0028">Amino-acid biosynthesis</keyword>
<feature type="binding site" evidence="7">
    <location>
        <position position="152"/>
    </location>
    <ligand>
        <name>3-phosphoshikimate</name>
        <dbReference type="ChEBI" id="CHEBI:145989"/>
    </ligand>
</feature>
<feature type="active site" description="Proton acceptor" evidence="7">
    <location>
        <position position="301"/>
    </location>
</feature>
<dbReference type="PROSITE" id="PS00885">
    <property type="entry name" value="EPSP_SYNTHASE_2"/>
    <property type="match status" value="1"/>
</dbReference>
<dbReference type="InterPro" id="IPR013792">
    <property type="entry name" value="RNA3'P_cycl/enolpyr_Trfase_a/b"/>
</dbReference>
<evidence type="ECO:0000256" key="1">
    <source>
        <dbReference type="ARBA" id="ARBA00004811"/>
    </source>
</evidence>
<feature type="binding site" evidence="7">
    <location>
        <position position="20"/>
    </location>
    <ligand>
        <name>3-phosphoshikimate</name>
        <dbReference type="ChEBI" id="CHEBI:145989"/>
    </ligand>
</feature>
<dbReference type="PIRSF" id="PIRSF000505">
    <property type="entry name" value="EPSPS"/>
    <property type="match status" value="1"/>
</dbReference>
<organism evidence="9 10">
    <name type="scientific">Aminipila luticellarii</name>
    <dbReference type="NCBI Taxonomy" id="2507160"/>
    <lineage>
        <taxon>Bacteria</taxon>
        <taxon>Bacillati</taxon>
        <taxon>Bacillota</taxon>
        <taxon>Clostridia</taxon>
        <taxon>Peptostreptococcales</taxon>
        <taxon>Anaerovoracaceae</taxon>
        <taxon>Aminipila</taxon>
    </lineage>
</organism>
<dbReference type="UniPathway" id="UPA00053">
    <property type="reaction ID" value="UER00089"/>
</dbReference>
<sequence>MNIQITPKPLKGRIPSISSKSHAHRLMIAASLCEEPCQVHISDMNQDLEATQNCLMQLSDESPVLDCHESGSTLRFLLPIAMALKNQASFFGSGRLPERPLSPLKEELEAHGCTFTTETDISFPPFDGSTLIYTGTGRLKGGAFQLPGNVSSQYITGLLFALPLLKEDSSITLTSKLESSGYVRLTLEVLECFGIRIRQEFSKNPKREQETLYSFVIKGNQKYKSPGEVTAEGDWSNGAFWIVADALSSFSQRTSEPSVSCLNLNKNSAQGDKAILSFVRAVRQTKKSKEKLVFDASEVPDLVPILAVLAASREGITEITHAGRLRIKESDRLATVHELIGSLGGDITELPEGLVINGTGKLRGGTVNGHNDHRIVMSAAIASILCTEPVIILGAEAADKSYPKFFEDFTRLGGEFHVL</sequence>
<comment type="function">
    <text evidence="7">Catalyzes the transfer of the enolpyruvyl moiety of phosphoenolpyruvate (PEP) to the 5-hydroxyl of shikimate-3-phosphate (S3P) to produce enolpyruvyl shikimate-3-phosphate and inorganic phosphate.</text>
</comment>
<protein>
    <recommendedName>
        <fullName evidence="7">3-phosphoshikimate 1-carboxyvinyltransferase</fullName>
        <ecNumber evidence="7">2.5.1.19</ecNumber>
    </recommendedName>
    <alternativeName>
        <fullName evidence="7">5-enolpyruvylshikimate-3-phosphate synthase</fullName>
        <shortName evidence="7">EPSP synthase</shortName>
        <shortName evidence="7">EPSPS</shortName>
    </alternativeName>
</protein>
<evidence type="ECO:0000256" key="5">
    <source>
        <dbReference type="ARBA" id="ARBA00023141"/>
    </source>
</evidence>
<evidence type="ECO:0000256" key="7">
    <source>
        <dbReference type="HAMAP-Rule" id="MF_00210"/>
    </source>
</evidence>
<feature type="binding site" evidence="7">
    <location>
        <position position="71"/>
    </location>
    <ligand>
        <name>phosphoenolpyruvate</name>
        <dbReference type="ChEBI" id="CHEBI:58702"/>
    </ligand>
</feature>
<keyword evidence="7" id="KW-0963">Cytoplasm</keyword>
<evidence type="ECO:0000313" key="9">
    <source>
        <dbReference type="EMBL" id="QAT41794.1"/>
    </source>
</evidence>
<dbReference type="EC" id="2.5.1.19" evidence="7"/>
<dbReference type="GO" id="GO:0009073">
    <property type="term" value="P:aromatic amino acid family biosynthetic process"/>
    <property type="evidence" value="ECO:0007669"/>
    <property type="project" value="UniProtKB-KW"/>
</dbReference>
<feature type="binding site" evidence="7">
    <location>
        <position position="153"/>
    </location>
    <ligand>
        <name>phosphoenolpyruvate</name>
        <dbReference type="ChEBI" id="CHEBI:58702"/>
    </ligand>
</feature>
<dbReference type="PANTHER" id="PTHR21090:SF5">
    <property type="entry name" value="PENTAFUNCTIONAL AROM POLYPEPTIDE"/>
    <property type="match status" value="1"/>
</dbReference>
<feature type="binding site" evidence="7">
    <location>
        <position position="21"/>
    </location>
    <ligand>
        <name>3-phosphoshikimate</name>
        <dbReference type="ChEBI" id="CHEBI:145989"/>
    </ligand>
</feature>
<dbReference type="Proteomes" id="UP000287601">
    <property type="component" value="Chromosome"/>
</dbReference>
<dbReference type="SUPFAM" id="SSF55205">
    <property type="entry name" value="EPT/RTPC-like"/>
    <property type="match status" value="1"/>
</dbReference>
<feature type="binding site" evidence="7">
    <location>
        <position position="153"/>
    </location>
    <ligand>
        <name>3-phosphoshikimate</name>
        <dbReference type="ChEBI" id="CHEBI:145989"/>
    </ligand>
</feature>
<feature type="binding site" evidence="7">
    <location>
        <position position="328"/>
    </location>
    <ligand>
        <name>3-phosphoshikimate</name>
        <dbReference type="ChEBI" id="CHEBI:145989"/>
    </ligand>
</feature>
<feature type="domain" description="Enolpyruvate transferase" evidence="8">
    <location>
        <begin position="7"/>
        <end position="408"/>
    </location>
</feature>
<dbReference type="InterPro" id="IPR036968">
    <property type="entry name" value="Enolpyruvate_Tfrase_sf"/>
</dbReference>
<dbReference type="OrthoDB" id="9809920at2"/>
<dbReference type="RefSeq" id="WP_128744448.1">
    <property type="nucleotide sequence ID" value="NZ_CP035281.1"/>
</dbReference>
<evidence type="ECO:0000313" key="10">
    <source>
        <dbReference type="Proteomes" id="UP000287601"/>
    </source>
</evidence>
<comment type="similarity">
    <text evidence="2 7">Belongs to the EPSP synthase family.</text>
</comment>
<dbReference type="EMBL" id="CP035281">
    <property type="protein sequence ID" value="QAT41794.1"/>
    <property type="molecule type" value="Genomic_DNA"/>
</dbReference>
<dbReference type="GO" id="GO:0009423">
    <property type="term" value="P:chorismate biosynthetic process"/>
    <property type="evidence" value="ECO:0007669"/>
    <property type="project" value="UniProtKB-UniRule"/>
</dbReference>
<gene>
    <name evidence="7" type="primary">aroA</name>
    <name evidence="9" type="ORF">EQM06_00330</name>
</gene>
<comment type="subunit">
    <text evidence="7">Monomer.</text>
</comment>
<name>A0A410PS90_9FIRM</name>
<comment type="subcellular location">
    <subcellularLocation>
        <location evidence="7">Cytoplasm</location>
    </subcellularLocation>
</comment>
<dbReference type="Pfam" id="PF00275">
    <property type="entry name" value="EPSP_synthase"/>
    <property type="match status" value="1"/>
</dbReference>
<dbReference type="GO" id="GO:0008652">
    <property type="term" value="P:amino acid biosynthetic process"/>
    <property type="evidence" value="ECO:0007669"/>
    <property type="project" value="UniProtKB-KW"/>
</dbReference>
<comment type="catalytic activity">
    <reaction evidence="6">
        <text>3-phosphoshikimate + phosphoenolpyruvate = 5-O-(1-carboxyvinyl)-3-phosphoshikimate + phosphate</text>
        <dbReference type="Rhea" id="RHEA:21256"/>
        <dbReference type="ChEBI" id="CHEBI:43474"/>
        <dbReference type="ChEBI" id="CHEBI:57701"/>
        <dbReference type="ChEBI" id="CHEBI:58702"/>
        <dbReference type="ChEBI" id="CHEBI:145989"/>
        <dbReference type="EC" id="2.5.1.19"/>
    </reaction>
    <physiologicalReaction direction="left-to-right" evidence="6">
        <dbReference type="Rhea" id="RHEA:21257"/>
    </physiologicalReaction>
</comment>
<proteinExistence type="inferred from homology"/>
<feature type="binding site" evidence="7">
    <location>
        <position position="179"/>
    </location>
    <ligand>
        <name>3-phosphoshikimate</name>
        <dbReference type="ChEBI" id="CHEBI:145989"/>
    </ligand>
</feature>
<keyword evidence="10" id="KW-1185">Reference proteome</keyword>
<dbReference type="InterPro" id="IPR006264">
    <property type="entry name" value="EPSP_synthase"/>
</dbReference>
<keyword evidence="4 7" id="KW-0808">Transferase</keyword>
<keyword evidence="5 7" id="KW-0057">Aromatic amino acid biosynthesis</keyword>
<dbReference type="AlphaFoldDB" id="A0A410PS90"/>
<feature type="binding site" evidence="7">
    <location>
        <position position="151"/>
    </location>
    <ligand>
        <name>3-phosphoshikimate</name>
        <dbReference type="ChEBI" id="CHEBI:145989"/>
    </ligand>
</feature>
<reference evidence="9 10" key="1">
    <citation type="submission" date="2019-01" db="EMBL/GenBank/DDBJ databases">
        <title>Draft genomes of a novel of Aminipila strains.</title>
        <authorList>
            <person name="Ma S."/>
        </authorList>
    </citation>
    <scope>NUCLEOTIDE SEQUENCE [LARGE SCALE GENOMIC DNA]</scope>
    <source>
        <strain evidence="10">JN-39</strain>
    </source>
</reference>
<evidence type="ECO:0000256" key="6">
    <source>
        <dbReference type="ARBA" id="ARBA00044633"/>
    </source>
</evidence>
<dbReference type="KEGG" id="amij:EQM06_00330"/>
<feature type="binding site" evidence="7">
    <location>
        <position position="400"/>
    </location>
    <ligand>
        <name>phosphoenolpyruvate</name>
        <dbReference type="ChEBI" id="CHEBI:58702"/>
    </ligand>
</feature>
<evidence type="ECO:0000256" key="2">
    <source>
        <dbReference type="ARBA" id="ARBA00009948"/>
    </source>
</evidence>
<dbReference type="PANTHER" id="PTHR21090">
    <property type="entry name" value="AROM/DEHYDROQUINATE SYNTHASE"/>
    <property type="match status" value="1"/>
</dbReference>
<evidence type="ECO:0000259" key="8">
    <source>
        <dbReference type="Pfam" id="PF00275"/>
    </source>
</evidence>
<dbReference type="HAMAP" id="MF_00210">
    <property type="entry name" value="EPSP_synth"/>
    <property type="match status" value="1"/>
</dbReference>
<dbReference type="InterPro" id="IPR001986">
    <property type="entry name" value="Enolpyruvate_Tfrase_dom"/>
</dbReference>
<dbReference type="GO" id="GO:0003866">
    <property type="term" value="F:3-phosphoshikimate 1-carboxyvinyltransferase activity"/>
    <property type="evidence" value="ECO:0007669"/>
    <property type="project" value="UniProtKB-UniRule"/>
</dbReference>
<comment type="pathway">
    <text evidence="1 7">Metabolic intermediate biosynthesis; chorismate biosynthesis; chorismate from D-erythrose 4-phosphate and phosphoenolpyruvate: step 6/7.</text>
</comment>
<dbReference type="Gene3D" id="3.65.10.10">
    <property type="entry name" value="Enolpyruvate transferase domain"/>
    <property type="match status" value="2"/>
</dbReference>
<accession>A0A410PS90</accession>
<evidence type="ECO:0000256" key="4">
    <source>
        <dbReference type="ARBA" id="ARBA00022679"/>
    </source>
</evidence>
<dbReference type="InterPro" id="IPR023193">
    <property type="entry name" value="EPSP_synthase_CS"/>
</dbReference>
<dbReference type="GO" id="GO:0005737">
    <property type="term" value="C:cytoplasm"/>
    <property type="evidence" value="ECO:0007669"/>
    <property type="project" value="UniProtKB-SubCell"/>
</dbReference>
<feature type="binding site" evidence="7">
    <location>
        <position position="301"/>
    </location>
    <ligand>
        <name>3-phosphoshikimate</name>
        <dbReference type="ChEBI" id="CHEBI:145989"/>
    </ligand>
</feature>
<feature type="binding site" evidence="7">
    <location>
        <position position="25"/>
    </location>
    <ligand>
        <name>3-phosphoshikimate</name>
        <dbReference type="ChEBI" id="CHEBI:145989"/>
    </ligand>
</feature>
<comment type="caution">
    <text evidence="7">Lacks conserved residue(s) required for the propagation of feature annotation.</text>
</comment>